<feature type="compositionally biased region" description="Basic residues" evidence="1">
    <location>
        <begin position="85"/>
        <end position="94"/>
    </location>
</feature>
<gene>
    <name evidence="2" type="ORF">U9M48_025028</name>
</gene>
<organism evidence="2 3">
    <name type="scientific">Paspalum notatum var. saurae</name>
    <dbReference type="NCBI Taxonomy" id="547442"/>
    <lineage>
        <taxon>Eukaryota</taxon>
        <taxon>Viridiplantae</taxon>
        <taxon>Streptophyta</taxon>
        <taxon>Embryophyta</taxon>
        <taxon>Tracheophyta</taxon>
        <taxon>Spermatophyta</taxon>
        <taxon>Magnoliopsida</taxon>
        <taxon>Liliopsida</taxon>
        <taxon>Poales</taxon>
        <taxon>Poaceae</taxon>
        <taxon>PACMAD clade</taxon>
        <taxon>Panicoideae</taxon>
        <taxon>Andropogonodae</taxon>
        <taxon>Paspaleae</taxon>
        <taxon>Paspalinae</taxon>
        <taxon>Paspalum</taxon>
    </lineage>
</organism>
<dbReference type="Proteomes" id="UP001341281">
    <property type="component" value="Chromosome 05"/>
</dbReference>
<feature type="region of interest" description="Disordered" evidence="1">
    <location>
        <begin position="23"/>
        <end position="60"/>
    </location>
</feature>
<feature type="compositionally biased region" description="Basic and acidic residues" evidence="1">
    <location>
        <begin position="249"/>
        <end position="259"/>
    </location>
</feature>
<evidence type="ECO:0000313" key="2">
    <source>
        <dbReference type="EMBL" id="WVZ77128.1"/>
    </source>
</evidence>
<feature type="region of interest" description="Disordered" evidence="1">
    <location>
        <begin position="85"/>
        <end position="113"/>
    </location>
</feature>
<evidence type="ECO:0000313" key="3">
    <source>
        <dbReference type="Proteomes" id="UP001341281"/>
    </source>
</evidence>
<name>A0AAQ3WWP2_PASNO</name>
<feature type="compositionally biased region" description="Acidic residues" evidence="1">
    <location>
        <begin position="231"/>
        <end position="240"/>
    </location>
</feature>
<protein>
    <submittedName>
        <fullName evidence="2">Uncharacterized protein</fullName>
    </submittedName>
</protein>
<evidence type="ECO:0000256" key="1">
    <source>
        <dbReference type="SAM" id="MobiDB-lite"/>
    </source>
</evidence>
<sequence length="259" mass="27637">MQALAVWFPIPAHFPASFHPFAAHHTGSQHTPEVNQSTSGATNNVARKGRNNNALRAKRKPSLCVLNTDEEKLHRRQGILPRRLRGGRRCHGRGFRGAPPRREVAPAQRARGVRVQPHVDAVPVEQVPARRQPPHRLAAPHVLQAHRAQRAAAAPVLAAAPAGVGGSRTLVSERWRHVGRRRANEPGPPPRHRGAACVAKIISSPRAHGVSYGSCRGAAAAGSEGCQPADDAAEHDDEASDGAGLDDAGGGREDAEQEH</sequence>
<feature type="region of interest" description="Disordered" evidence="1">
    <location>
        <begin position="209"/>
        <end position="259"/>
    </location>
</feature>
<feature type="compositionally biased region" description="Polar residues" evidence="1">
    <location>
        <begin position="26"/>
        <end position="45"/>
    </location>
</feature>
<dbReference type="EMBL" id="CP144749">
    <property type="protein sequence ID" value="WVZ77128.1"/>
    <property type="molecule type" value="Genomic_DNA"/>
</dbReference>
<proteinExistence type="predicted"/>
<dbReference type="AlphaFoldDB" id="A0AAQ3WWP2"/>
<accession>A0AAQ3WWP2</accession>
<reference evidence="2 3" key="1">
    <citation type="submission" date="2024-02" db="EMBL/GenBank/DDBJ databases">
        <title>High-quality chromosome-scale genome assembly of Pensacola bahiagrass (Paspalum notatum Flugge var. saurae).</title>
        <authorList>
            <person name="Vega J.M."/>
            <person name="Podio M."/>
            <person name="Orjuela J."/>
            <person name="Siena L.A."/>
            <person name="Pessino S.C."/>
            <person name="Combes M.C."/>
            <person name="Mariac C."/>
            <person name="Albertini E."/>
            <person name="Pupilli F."/>
            <person name="Ortiz J.P.A."/>
            <person name="Leblanc O."/>
        </authorList>
    </citation>
    <scope>NUCLEOTIDE SEQUENCE [LARGE SCALE GENOMIC DNA]</scope>
    <source>
        <strain evidence="2">R1</strain>
        <tissue evidence="2">Leaf</tissue>
    </source>
</reference>
<keyword evidence="3" id="KW-1185">Reference proteome</keyword>